<dbReference type="InterPro" id="IPR031312">
    <property type="entry name" value="Na/sul_symport_CS"/>
</dbReference>
<organism evidence="11 12">
    <name type="scientific">Canis lupus familiaris</name>
    <name type="common">Dog</name>
    <name type="synonym">Canis familiaris</name>
    <dbReference type="NCBI Taxonomy" id="9615"/>
    <lineage>
        <taxon>Eukaryota</taxon>
        <taxon>Metazoa</taxon>
        <taxon>Chordata</taxon>
        <taxon>Craniata</taxon>
        <taxon>Vertebrata</taxon>
        <taxon>Euteleostomi</taxon>
        <taxon>Mammalia</taxon>
        <taxon>Eutheria</taxon>
        <taxon>Laurasiatheria</taxon>
        <taxon>Carnivora</taxon>
        <taxon>Caniformia</taxon>
        <taxon>Canidae</taxon>
        <taxon>Canis</taxon>
    </lineage>
</organism>
<evidence type="ECO:0000313" key="11">
    <source>
        <dbReference type="Ensembl" id="ENSCAFP00000027600.4"/>
    </source>
</evidence>
<feature type="transmembrane region" description="Helical" evidence="10">
    <location>
        <begin position="47"/>
        <end position="75"/>
    </location>
</feature>
<keyword evidence="3" id="KW-0813">Transport</keyword>
<keyword evidence="6" id="KW-0915">Sodium</keyword>
<feature type="transmembrane region" description="Helical" evidence="10">
    <location>
        <begin position="371"/>
        <end position="390"/>
    </location>
</feature>
<evidence type="ECO:0000256" key="8">
    <source>
        <dbReference type="ARBA" id="ARBA00023201"/>
    </source>
</evidence>
<feature type="transmembrane region" description="Helical" evidence="10">
    <location>
        <begin position="266"/>
        <end position="291"/>
    </location>
</feature>
<reference evidence="11" key="2">
    <citation type="submission" date="2025-08" db="UniProtKB">
        <authorList>
            <consortium name="Ensembl"/>
        </authorList>
    </citation>
    <scope>IDENTIFICATION</scope>
</reference>
<evidence type="ECO:0000256" key="3">
    <source>
        <dbReference type="ARBA" id="ARBA00022448"/>
    </source>
</evidence>
<protein>
    <submittedName>
        <fullName evidence="11">Solute carrier family 13 member 2</fullName>
    </submittedName>
</protein>
<feature type="transmembrane region" description="Helical" evidence="10">
    <location>
        <begin position="488"/>
        <end position="507"/>
    </location>
</feature>
<feature type="transmembrane region" description="Helical" evidence="10">
    <location>
        <begin position="513"/>
        <end position="535"/>
    </location>
</feature>
<dbReference type="GO" id="GO:0015370">
    <property type="term" value="F:solute:sodium symporter activity"/>
    <property type="evidence" value="ECO:0007669"/>
    <property type="project" value="UniProtKB-ARBA"/>
</dbReference>
<dbReference type="PANTHER" id="PTHR10283">
    <property type="entry name" value="SOLUTE CARRIER FAMILY 13 MEMBER"/>
    <property type="match status" value="1"/>
</dbReference>
<evidence type="ECO:0000313" key="12">
    <source>
        <dbReference type="Proteomes" id="UP000002254"/>
    </source>
</evidence>
<dbReference type="FunCoup" id="A0A8P0SN15">
    <property type="interactions" value="5"/>
</dbReference>
<dbReference type="GO" id="GO:0015141">
    <property type="term" value="F:succinate transmembrane transporter activity"/>
    <property type="evidence" value="ECO:0007669"/>
    <property type="project" value="UniProtKB-ARBA"/>
</dbReference>
<sequence length="599" mass="65633">MQWSCQACWEGDLPLFQNFPVVHSFRDLPTLPTALLLPSHPQEAYCAYSIILMALFWCTEALPLPVTALFPIILYPMMGIMDASEVCIEYFKDSNILFVGGLLMAIAVEHWNLHKRIALRVLLIIGVRPALLLLGFMLVTAFLSMWISNTATTAMMVPIAHAVLEQLHNTSKDVEEGSDNPTFELQEGSPQKDVTKLDNGQAHPALPASSESTVWQKREQLRFSQGMSLCVCYSASIGGIATLTGTTPNLVLQGQVNALFPQNGNVVNFASWFGFAFPTMAILLLLSWLWLQILFLGFNFRKNFGFGGQAKEREQAAFHVIQTEHKRLGPMTFAEKAVSVLFIILVVLWFTREPGFFLGWGNLAFPDKDGNSMASDGTVAIFIGIILFLVPSKIPGLTQDPNKPGRLKAPPALLNWKTVNEKMPWNIVLLLGGGFALAKGSEKSGLSEWLGDKLTPLQNVPSPAIAFILCLLIATFTECTSNVATTTLFLPILASMAQAICLHPLYVMLPCTLAASLAFMLPVATPPNAIVFSFGGLKVSDMARTGFLLNIIGVLVITLAINSWSFPIFNLHTFPSWAYSNTTTNCMAIQTNITTTPSP</sequence>
<reference evidence="11 12" key="1">
    <citation type="journal article" date="2005" name="Nature">
        <title>Genome sequence, comparative analysis and haplotype structure of the domestic dog.</title>
        <authorList>
            <consortium name="Broad Sequencing Platform"/>
            <person name="Lindblad-Toh K."/>
            <person name="Wade C.M."/>
            <person name="Mikkelsen T.S."/>
            <person name="Karlsson E.K."/>
            <person name="Jaffe D.B."/>
            <person name="Kamal M."/>
            <person name="Clamp M."/>
            <person name="Chang J.L."/>
            <person name="Kulbokas E.J. III"/>
            <person name="Zody M.C."/>
            <person name="Mauceli E."/>
            <person name="Xie X."/>
            <person name="Breen M."/>
            <person name="Wayne R.K."/>
            <person name="Ostrander E.A."/>
            <person name="Ponting C.P."/>
            <person name="Galibert F."/>
            <person name="Smith D.R."/>
            <person name="DeJong P.J."/>
            <person name="Kirkness E."/>
            <person name="Alvarez P."/>
            <person name="Biagi T."/>
            <person name="Brockman W."/>
            <person name="Butler J."/>
            <person name="Chin C.W."/>
            <person name="Cook A."/>
            <person name="Cuff J."/>
            <person name="Daly M.J."/>
            <person name="DeCaprio D."/>
            <person name="Gnerre S."/>
            <person name="Grabherr M."/>
            <person name="Kellis M."/>
            <person name="Kleber M."/>
            <person name="Bardeleben C."/>
            <person name="Goodstadt L."/>
            <person name="Heger A."/>
            <person name="Hitte C."/>
            <person name="Kim L."/>
            <person name="Koepfli K.P."/>
            <person name="Parker H.G."/>
            <person name="Pollinger J.P."/>
            <person name="Searle S.M."/>
            <person name="Sutter N.B."/>
            <person name="Thomas R."/>
            <person name="Webber C."/>
            <person name="Baldwin J."/>
            <person name="Abebe A."/>
            <person name="Abouelleil A."/>
            <person name="Aftuck L."/>
            <person name="Ait-Zahra M."/>
            <person name="Aldredge T."/>
            <person name="Allen N."/>
            <person name="An P."/>
            <person name="Anderson S."/>
            <person name="Antoine C."/>
            <person name="Arachchi H."/>
            <person name="Aslam A."/>
            <person name="Ayotte L."/>
            <person name="Bachantsang P."/>
            <person name="Barry A."/>
            <person name="Bayul T."/>
            <person name="Benamara M."/>
            <person name="Berlin A."/>
            <person name="Bessette D."/>
            <person name="Blitshteyn B."/>
            <person name="Bloom T."/>
            <person name="Blye J."/>
            <person name="Boguslavskiy L."/>
            <person name="Bonnet C."/>
            <person name="Boukhgalter B."/>
            <person name="Brown A."/>
            <person name="Cahill P."/>
            <person name="Calixte N."/>
            <person name="Camarata J."/>
            <person name="Cheshatsang Y."/>
            <person name="Chu J."/>
            <person name="Citroen M."/>
            <person name="Collymore A."/>
            <person name="Cooke P."/>
            <person name="Dawoe T."/>
            <person name="Daza R."/>
            <person name="Decktor K."/>
            <person name="DeGray S."/>
            <person name="Dhargay N."/>
            <person name="Dooley K."/>
            <person name="Dooley K."/>
            <person name="Dorje P."/>
            <person name="Dorjee K."/>
            <person name="Dorris L."/>
            <person name="Duffey N."/>
            <person name="Dupes A."/>
            <person name="Egbiremolen O."/>
            <person name="Elong R."/>
            <person name="Falk J."/>
            <person name="Farina A."/>
            <person name="Faro S."/>
            <person name="Ferguson D."/>
            <person name="Ferreira P."/>
            <person name="Fisher S."/>
            <person name="FitzGerald M."/>
            <person name="Foley K."/>
            <person name="Foley C."/>
            <person name="Franke A."/>
            <person name="Friedrich D."/>
            <person name="Gage D."/>
            <person name="Garber M."/>
            <person name="Gearin G."/>
            <person name="Giannoukos G."/>
            <person name="Goode T."/>
            <person name="Goyette A."/>
            <person name="Graham J."/>
            <person name="Grandbois E."/>
            <person name="Gyaltsen K."/>
            <person name="Hafez N."/>
            <person name="Hagopian D."/>
            <person name="Hagos B."/>
            <person name="Hall J."/>
            <person name="Healy C."/>
            <person name="Hegarty R."/>
            <person name="Honan T."/>
            <person name="Horn A."/>
            <person name="Houde N."/>
            <person name="Hughes L."/>
            <person name="Hunnicutt L."/>
            <person name="Husby M."/>
            <person name="Jester B."/>
            <person name="Jones C."/>
            <person name="Kamat A."/>
            <person name="Kanga B."/>
            <person name="Kells C."/>
            <person name="Khazanovich D."/>
            <person name="Kieu A.C."/>
            <person name="Kisner P."/>
            <person name="Kumar M."/>
            <person name="Lance K."/>
            <person name="Landers T."/>
            <person name="Lara M."/>
            <person name="Lee W."/>
            <person name="Leger J.P."/>
            <person name="Lennon N."/>
            <person name="Leuper L."/>
            <person name="LeVine S."/>
            <person name="Liu J."/>
            <person name="Liu X."/>
            <person name="Lokyitsang Y."/>
            <person name="Lokyitsang T."/>
            <person name="Lui A."/>
            <person name="Macdonald J."/>
            <person name="Major J."/>
            <person name="Marabella R."/>
            <person name="Maru K."/>
            <person name="Matthews C."/>
            <person name="McDonough S."/>
            <person name="Mehta T."/>
            <person name="Meldrim J."/>
            <person name="Melnikov A."/>
            <person name="Meneus L."/>
            <person name="Mihalev A."/>
            <person name="Mihova T."/>
            <person name="Miller K."/>
            <person name="Mittelman R."/>
            <person name="Mlenga V."/>
            <person name="Mulrain L."/>
            <person name="Munson G."/>
            <person name="Navidi A."/>
            <person name="Naylor J."/>
            <person name="Nguyen T."/>
            <person name="Nguyen N."/>
            <person name="Nguyen C."/>
            <person name="Nguyen T."/>
            <person name="Nicol R."/>
            <person name="Norbu N."/>
            <person name="Norbu C."/>
            <person name="Novod N."/>
            <person name="Nyima T."/>
            <person name="Olandt P."/>
            <person name="O'Neill B."/>
            <person name="O'Neill K."/>
            <person name="Osman S."/>
            <person name="Oyono L."/>
            <person name="Patti C."/>
            <person name="Perrin D."/>
            <person name="Phunkhang P."/>
            <person name="Pierre F."/>
            <person name="Priest M."/>
            <person name="Rachupka A."/>
            <person name="Raghuraman S."/>
            <person name="Rameau R."/>
            <person name="Ray V."/>
            <person name="Raymond C."/>
            <person name="Rege F."/>
            <person name="Rise C."/>
            <person name="Rogers J."/>
            <person name="Rogov P."/>
            <person name="Sahalie J."/>
            <person name="Settipalli S."/>
            <person name="Sharpe T."/>
            <person name="Shea T."/>
            <person name="Sheehan M."/>
            <person name="Sherpa N."/>
            <person name="Shi J."/>
            <person name="Shih D."/>
            <person name="Sloan J."/>
            <person name="Smith C."/>
            <person name="Sparrow T."/>
            <person name="Stalker J."/>
            <person name="Stange-Thomann N."/>
            <person name="Stavropoulos S."/>
            <person name="Stone C."/>
            <person name="Stone S."/>
            <person name="Sykes S."/>
            <person name="Tchuinga P."/>
            <person name="Tenzing P."/>
            <person name="Tesfaye S."/>
            <person name="Thoulutsang D."/>
            <person name="Thoulutsang Y."/>
            <person name="Topham K."/>
            <person name="Topping I."/>
            <person name="Tsamla T."/>
            <person name="Vassiliev H."/>
            <person name="Venkataraman V."/>
            <person name="Vo A."/>
            <person name="Wangchuk T."/>
            <person name="Wangdi T."/>
            <person name="Weiand M."/>
            <person name="Wilkinson J."/>
            <person name="Wilson A."/>
            <person name="Yadav S."/>
            <person name="Yang S."/>
            <person name="Yang X."/>
            <person name="Young G."/>
            <person name="Yu Q."/>
            <person name="Zainoun J."/>
            <person name="Zembek L."/>
            <person name="Zimmer A."/>
            <person name="Lander E.S."/>
        </authorList>
    </citation>
    <scope>NUCLEOTIDE SEQUENCE [LARGE SCALE GENOMIC DNA]</scope>
    <source>
        <strain evidence="11">Boxer</strain>
    </source>
</reference>
<name>A0A8P0SN15_CANLF</name>
<dbReference type="InterPro" id="IPR001898">
    <property type="entry name" value="SLC13A/DASS"/>
</dbReference>
<comment type="subcellular location">
    <subcellularLocation>
        <location evidence="1">Membrane</location>
        <topology evidence="1">Multi-pass membrane protein</topology>
    </subcellularLocation>
</comment>
<feature type="transmembrane region" description="Helical" evidence="10">
    <location>
        <begin position="119"/>
        <end position="147"/>
    </location>
</feature>
<feature type="transmembrane region" description="Helical" evidence="10">
    <location>
        <begin position="547"/>
        <end position="569"/>
    </location>
</feature>
<proteinExistence type="inferred from homology"/>
<evidence type="ECO:0000256" key="7">
    <source>
        <dbReference type="ARBA" id="ARBA00023136"/>
    </source>
</evidence>
<keyword evidence="4 10" id="KW-0812">Transmembrane</keyword>
<evidence type="ECO:0000256" key="4">
    <source>
        <dbReference type="ARBA" id="ARBA00022692"/>
    </source>
</evidence>
<accession>A0A8P0SN15</accession>
<feature type="transmembrane region" description="Helical" evidence="10">
    <location>
        <begin position="96"/>
        <end position="113"/>
    </location>
</feature>
<keyword evidence="7 10" id="KW-0472">Membrane</keyword>
<keyword evidence="5 10" id="KW-1133">Transmembrane helix</keyword>
<dbReference type="OrthoDB" id="6493944at2759"/>
<keyword evidence="8" id="KW-0406">Ion transport</keyword>
<feature type="transmembrane region" description="Helical" evidence="10">
    <location>
        <begin position="333"/>
        <end position="351"/>
    </location>
</feature>
<evidence type="ECO:0000256" key="10">
    <source>
        <dbReference type="SAM" id="Phobius"/>
    </source>
</evidence>
<dbReference type="Proteomes" id="UP000002254">
    <property type="component" value="Chromosome 9"/>
</dbReference>
<dbReference type="PROSITE" id="PS01271">
    <property type="entry name" value="NA_SULFATE"/>
    <property type="match status" value="1"/>
</dbReference>
<keyword evidence="8" id="KW-0739">Sodium transport</keyword>
<evidence type="ECO:0000256" key="9">
    <source>
        <dbReference type="SAM" id="MobiDB-lite"/>
    </source>
</evidence>
<evidence type="ECO:0000256" key="1">
    <source>
        <dbReference type="ARBA" id="ARBA00004141"/>
    </source>
</evidence>
<dbReference type="Ensembl" id="ENSCAFT00000029696.5">
    <property type="protein sequence ID" value="ENSCAFP00000027600.4"/>
    <property type="gene ID" value="ENSCAFG00000018692.5"/>
</dbReference>
<evidence type="ECO:0000256" key="6">
    <source>
        <dbReference type="ARBA" id="ARBA00023053"/>
    </source>
</evidence>
<dbReference type="AlphaFoldDB" id="A0A8P0SN15"/>
<dbReference type="CDD" id="cd01115">
    <property type="entry name" value="SLC13_permease"/>
    <property type="match status" value="1"/>
</dbReference>
<dbReference type="PANTHER" id="PTHR10283:SF82">
    <property type="entry name" value="SOLUTE CARRIER FAMILY 13 MEMBER 2"/>
    <property type="match status" value="1"/>
</dbReference>
<gene>
    <name evidence="11" type="primary">SLC13A2</name>
</gene>
<evidence type="ECO:0000256" key="5">
    <source>
        <dbReference type="ARBA" id="ARBA00022989"/>
    </source>
</evidence>
<comment type="similarity">
    <text evidence="2">Belongs to the SLC13A/DASS transporter (TC 2.A.47) family. NADC subfamily.</text>
</comment>
<dbReference type="Pfam" id="PF00939">
    <property type="entry name" value="Na_sulph_symp"/>
    <property type="match status" value="1"/>
</dbReference>
<evidence type="ECO:0000256" key="2">
    <source>
        <dbReference type="ARBA" id="ARBA00006772"/>
    </source>
</evidence>
<dbReference type="GO" id="GO:0016020">
    <property type="term" value="C:membrane"/>
    <property type="evidence" value="ECO:0007669"/>
    <property type="project" value="UniProtKB-SubCell"/>
</dbReference>
<feature type="region of interest" description="Disordered" evidence="9">
    <location>
        <begin position="173"/>
        <end position="212"/>
    </location>
</feature>